<dbReference type="EMBL" id="LR797254">
    <property type="protein sequence ID" value="CAB4198336.1"/>
    <property type="molecule type" value="Genomic_DNA"/>
</dbReference>
<accession>A0A6J5PC35</accession>
<evidence type="ECO:0000313" key="2">
    <source>
        <dbReference type="EMBL" id="CAB4198336.1"/>
    </source>
</evidence>
<sequence length="55" mass="5881">MAKKKNPFPYHDVVIIDGEENPGDSTETVIARIDQILAERAGIAKADLDGGTLDA</sequence>
<evidence type="ECO:0000313" key="1">
    <source>
        <dbReference type="EMBL" id="CAB4169450.1"/>
    </source>
</evidence>
<organism evidence="1">
    <name type="scientific">uncultured Caudovirales phage</name>
    <dbReference type="NCBI Taxonomy" id="2100421"/>
    <lineage>
        <taxon>Viruses</taxon>
        <taxon>Duplodnaviria</taxon>
        <taxon>Heunggongvirae</taxon>
        <taxon>Uroviricota</taxon>
        <taxon>Caudoviricetes</taxon>
        <taxon>Peduoviridae</taxon>
        <taxon>Maltschvirus</taxon>
        <taxon>Maltschvirus maltsch</taxon>
    </lineage>
</organism>
<gene>
    <name evidence="2" type="ORF">UFOVP1305_71</name>
    <name evidence="1" type="ORF">UFOVP896_16</name>
</gene>
<dbReference type="EMBL" id="LR796844">
    <property type="protein sequence ID" value="CAB4169450.1"/>
    <property type="molecule type" value="Genomic_DNA"/>
</dbReference>
<reference evidence="1" key="1">
    <citation type="submission" date="2020-05" db="EMBL/GenBank/DDBJ databases">
        <authorList>
            <person name="Chiriac C."/>
            <person name="Salcher M."/>
            <person name="Ghai R."/>
            <person name="Kavagutti S V."/>
        </authorList>
    </citation>
    <scope>NUCLEOTIDE SEQUENCE</scope>
</reference>
<proteinExistence type="predicted"/>
<name>A0A6J5PC35_9CAUD</name>
<protein>
    <submittedName>
        <fullName evidence="1">Uncharacterized protein</fullName>
    </submittedName>
</protein>